<evidence type="ECO:0000313" key="2">
    <source>
        <dbReference type="EMBL" id="GAA0567739.1"/>
    </source>
</evidence>
<proteinExistence type="predicted"/>
<sequence>MRQRAVPARYMEEGGRQAEAPRRGLHRHHAVGALDNPAGLQGTGAGDPVLHVQRGDRAHGRACGRRWNAFAGLGILAPFGRGWVDSRGVPERFTR</sequence>
<organism evidence="2 3">
    <name type="scientific">Craurococcus roseus</name>
    <dbReference type="NCBI Taxonomy" id="77585"/>
    <lineage>
        <taxon>Bacteria</taxon>
        <taxon>Pseudomonadati</taxon>
        <taxon>Pseudomonadota</taxon>
        <taxon>Alphaproteobacteria</taxon>
        <taxon>Acetobacterales</taxon>
        <taxon>Acetobacteraceae</taxon>
        <taxon>Craurococcus</taxon>
    </lineage>
</organism>
<keyword evidence="3" id="KW-1185">Reference proteome</keyword>
<comment type="caution">
    <text evidence="2">The sequence shown here is derived from an EMBL/GenBank/DDBJ whole genome shotgun (WGS) entry which is preliminary data.</text>
</comment>
<protein>
    <submittedName>
        <fullName evidence="2">Uncharacterized protein</fullName>
    </submittedName>
</protein>
<feature type="compositionally biased region" description="Basic and acidic residues" evidence="1">
    <location>
        <begin position="10"/>
        <end position="22"/>
    </location>
</feature>
<evidence type="ECO:0000313" key="3">
    <source>
        <dbReference type="Proteomes" id="UP001501588"/>
    </source>
</evidence>
<dbReference type="EMBL" id="BAAAFZ010000004">
    <property type="protein sequence ID" value="GAA0567739.1"/>
    <property type="molecule type" value="Genomic_DNA"/>
</dbReference>
<reference evidence="3" key="1">
    <citation type="journal article" date="2019" name="Int. J. Syst. Evol. Microbiol.">
        <title>The Global Catalogue of Microorganisms (GCM) 10K type strain sequencing project: providing services to taxonomists for standard genome sequencing and annotation.</title>
        <authorList>
            <consortium name="The Broad Institute Genomics Platform"/>
            <consortium name="The Broad Institute Genome Sequencing Center for Infectious Disease"/>
            <person name="Wu L."/>
            <person name="Ma J."/>
        </authorList>
    </citation>
    <scope>NUCLEOTIDE SEQUENCE [LARGE SCALE GENOMIC DNA]</scope>
    <source>
        <strain evidence="3">JCM 9933</strain>
    </source>
</reference>
<accession>A0ABP3PHM8</accession>
<gene>
    <name evidence="2" type="ORF">GCM10009416_02230</name>
</gene>
<name>A0ABP3PHM8_9PROT</name>
<feature type="region of interest" description="Disordered" evidence="1">
    <location>
        <begin position="1"/>
        <end position="23"/>
    </location>
</feature>
<dbReference type="Proteomes" id="UP001501588">
    <property type="component" value="Unassembled WGS sequence"/>
</dbReference>
<evidence type="ECO:0000256" key="1">
    <source>
        <dbReference type="SAM" id="MobiDB-lite"/>
    </source>
</evidence>